<dbReference type="AlphaFoldDB" id="A0A6G4A0K6"/>
<name>A0A6G4A0K6_9BACL</name>
<dbReference type="EMBL" id="JAAIKC010000006">
    <property type="protein sequence ID" value="NEW07880.1"/>
    <property type="molecule type" value="Genomic_DNA"/>
</dbReference>
<dbReference type="Pfam" id="PF04264">
    <property type="entry name" value="YceI"/>
    <property type="match status" value="1"/>
</dbReference>
<comment type="caution">
    <text evidence="3">The sequence shown here is derived from an EMBL/GenBank/DDBJ whole genome shotgun (WGS) entry which is preliminary data.</text>
</comment>
<feature type="domain" description="Lipid/polyisoprenoid-binding YceI-like" evidence="2">
    <location>
        <begin position="59"/>
        <end position="222"/>
    </location>
</feature>
<protein>
    <submittedName>
        <fullName evidence="3">YceI family protein</fullName>
    </submittedName>
</protein>
<comment type="similarity">
    <text evidence="1">Belongs to the UPF0312 family.</text>
</comment>
<evidence type="ECO:0000256" key="1">
    <source>
        <dbReference type="ARBA" id="ARBA00008812"/>
    </source>
</evidence>
<sequence>MKKKLVGFAVGAVIILGGAYYAYDYYAGNHVTIKEAIPVTATSNAASTKTVDVGVLNKEWSIQPDSKVYFSITTSKEKVNFEGGAVKGNWTLNVTDPAKMNAEAFVSIDNLQSGNSQRDGHVKGEDFLNAQAFPEAKFKLKSIDQFPKKWKEGEKISFNMTGTLTVKDKSKDVTFKTDAVYNQGVINLGGSTVITFDDYGMKNPHAVVLETENNIIITLSLLLGQKTT</sequence>
<organism evidence="3">
    <name type="scientific">Paenibacillus sp. SYP-B3998</name>
    <dbReference type="NCBI Taxonomy" id="2678564"/>
    <lineage>
        <taxon>Bacteria</taxon>
        <taxon>Bacillati</taxon>
        <taxon>Bacillota</taxon>
        <taxon>Bacilli</taxon>
        <taxon>Bacillales</taxon>
        <taxon>Paenibacillaceae</taxon>
        <taxon>Paenibacillus</taxon>
    </lineage>
</organism>
<dbReference type="PANTHER" id="PTHR34406">
    <property type="entry name" value="PROTEIN YCEI"/>
    <property type="match status" value="1"/>
</dbReference>
<evidence type="ECO:0000259" key="2">
    <source>
        <dbReference type="SMART" id="SM00867"/>
    </source>
</evidence>
<dbReference type="SUPFAM" id="SSF101874">
    <property type="entry name" value="YceI-like"/>
    <property type="match status" value="1"/>
</dbReference>
<dbReference type="PANTHER" id="PTHR34406:SF1">
    <property type="entry name" value="PROTEIN YCEI"/>
    <property type="match status" value="1"/>
</dbReference>
<proteinExistence type="inferred from homology"/>
<evidence type="ECO:0000313" key="3">
    <source>
        <dbReference type="EMBL" id="NEW07880.1"/>
    </source>
</evidence>
<dbReference type="InterPro" id="IPR007372">
    <property type="entry name" value="Lipid/polyisoprenoid-bd_YceI"/>
</dbReference>
<dbReference type="Gene3D" id="2.40.128.110">
    <property type="entry name" value="Lipid/polyisoprenoid-binding, YceI-like"/>
    <property type="match status" value="1"/>
</dbReference>
<reference evidence="3" key="1">
    <citation type="submission" date="2020-02" db="EMBL/GenBank/DDBJ databases">
        <authorList>
            <person name="Shen X.-R."/>
            <person name="Zhang Y.-X."/>
        </authorList>
    </citation>
    <scope>NUCLEOTIDE SEQUENCE</scope>
    <source>
        <strain evidence="3">SYP-B3998</strain>
    </source>
</reference>
<accession>A0A6G4A0K6</accession>
<dbReference type="SMART" id="SM00867">
    <property type="entry name" value="YceI"/>
    <property type="match status" value="1"/>
</dbReference>
<gene>
    <name evidence="3" type="ORF">GK047_17915</name>
</gene>
<dbReference type="InterPro" id="IPR036761">
    <property type="entry name" value="TTHA0802/YceI-like_sf"/>
</dbReference>